<accession>Q6IGL2</accession>
<dbReference type="EMBL" id="BK003754">
    <property type="protein sequence ID" value="DAA02452.1"/>
    <property type="molecule type" value="Genomic_DNA"/>
</dbReference>
<protein>
    <submittedName>
        <fullName evidence="1">HDC06000</fullName>
    </submittedName>
</protein>
<reference evidence="1" key="1">
    <citation type="journal article" date="2003" name="Genome Biol.">
        <title>An integrated gene annotation and transcriptional profiling approach towards the full gene content of the Drosophila genome.</title>
        <authorList>
            <person name="Hild M."/>
            <person name="Beckmann B."/>
            <person name="Haas S.A."/>
            <person name="Koch B."/>
            <person name="Solovyev V."/>
            <person name="Busold C."/>
            <person name="Fellenberg K."/>
            <person name="Boutros M."/>
            <person name="Vingron M."/>
            <person name="Sauer F."/>
            <person name="Hoheisel J.D."/>
            <person name="Paro R."/>
        </authorList>
    </citation>
    <scope>NUCLEOTIDE SEQUENCE</scope>
</reference>
<evidence type="ECO:0000313" key="1">
    <source>
        <dbReference type="EMBL" id="DAA02452.1"/>
    </source>
</evidence>
<dbReference type="AlphaFoldDB" id="Q6IGL2"/>
<gene>
    <name evidence="1" type="ORF">HDC06000</name>
</gene>
<proteinExistence type="predicted"/>
<name>Q6IGL2_DROME</name>
<sequence>MYYSRRENHFSKVNNIASVCGLVCRWVVGCELWVACCPDSGRVDPCHLVRFQGEGPPKWVHSHVSRACYMLDMYVRRLQQHQPEQVKPFPRSTQALLTHATSKPMPHHNHVDDSVMSLGDKTGRGDKFAEPCNFSTRLQAVGAASASGVASTRCSWAINERSCQRSGAALKLFVGLINSNHLTSGPRKHFISLRKQK</sequence>
<organism evidence="1">
    <name type="scientific">Drosophila melanogaster</name>
    <name type="common">Fruit fly</name>
    <dbReference type="NCBI Taxonomy" id="7227"/>
    <lineage>
        <taxon>Eukaryota</taxon>
        <taxon>Metazoa</taxon>
        <taxon>Ecdysozoa</taxon>
        <taxon>Arthropoda</taxon>
        <taxon>Hexapoda</taxon>
        <taxon>Insecta</taxon>
        <taxon>Pterygota</taxon>
        <taxon>Neoptera</taxon>
        <taxon>Endopterygota</taxon>
        <taxon>Diptera</taxon>
        <taxon>Brachycera</taxon>
        <taxon>Muscomorpha</taxon>
        <taxon>Ephydroidea</taxon>
        <taxon>Drosophilidae</taxon>
        <taxon>Drosophila</taxon>
        <taxon>Sophophora</taxon>
    </lineage>
</organism>